<protein>
    <recommendedName>
        <fullName evidence="1">Reverse transcriptase domain-containing protein</fullName>
    </recommendedName>
</protein>
<dbReference type="Proteomes" id="UP000006727">
    <property type="component" value="Chromosome 15"/>
</dbReference>
<dbReference type="EnsemblPlants" id="Pp3c15_2730V3.1">
    <property type="protein sequence ID" value="PAC:32928129.CDS.1"/>
    <property type="gene ID" value="Pp3c15_2730"/>
</dbReference>
<reference evidence="2 4" key="2">
    <citation type="journal article" date="2018" name="Plant J.">
        <title>The Physcomitrella patens chromosome-scale assembly reveals moss genome structure and evolution.</title>
        <authorList>
            <person name="Lang D."/>
            <person name="Ullrich K.K."/>
            <person name="Murat F."/>
            <person name="Fuchs J."/>
            <person name="Jenkins J."/>
            <person name="Haas F.B."/>
            <person name="Piednoel M."/>
            <person name="Gundlach H."/>
            <person name="Van Bel M."/>
            <person name="Meyberg R."/>
            <person name="Vives C."/>
            <person name="Morata J."/>
            <person name="Symeonidi A."/>
            <person name="Hiss M."/>
            <person name="Muchero W."/>
            <person name="Kamisugi Y."/>
            <person name="Saleh O."/>
            <person name="Blanc G."/>
            <person name="Decker E.L."/>
            <person name="van Gessel N."/>
            <person name="Grimwood J."/>
            <person name="Hayes R.D."/>
            <person name="Graham S.W."/>
            <person name="Gunter L.E."/>
            <person name="McDaniel S.F."/>
            <person name="Hoernstein S.N.W."/>
            <person name="Larsson A."/>
            <person name="Li F.W."/>
            <person name="Perroud P.F."/>
            <person name="Phillips J."/>
            <person name="Ranjan P."/>
            <person name="Rokshar D.S."/>
            <person name="Rothfels C.J."/>
            <person name="Schneider L."/>
            <person name="Shu S."/>
            <person name="Stevenson D.W."/>
            <person name="Thummler F."/>
            <person name="Tillich M."/>
            <person name="Villarreal Aguilar J.C."/>
            <person name="Widiez T."/>
            <person name="Wong G.K."/>
            <person name="Wymore A."/>
            <person name="Zhang Y."/>
            <person name="Zimmer A.D."/>
            <person name="Quatrano R.S."/>
            <person name="Mayer K.F.X."/>
            <person name="Goodstein D."/>
            <person name="Casacuberta J.M."/>
            <person name="Vandepoele K."/>
            <person name="Reski R."/>
            <person name="Cuming A.C."/>
            <person name="Tuskan G.A."/>
            <person name="Maumus F."/>
            <person name="Salse J."/>
            <person name="Schmutz J."/>
            <person name="Rensing S.A."/>
        </authorList>
    </citation>
    <scope>NUCLEOTIDE SEQUENCE [LARGE SCALE GENOMIC DNA]</scope>
    <source>
        <strain evidence="3 4">cv. Gransden 2004</strain>
    </source>
</reference>
<dbReference type="PANTHER" id="PTHR31635:SF196">
    <property type="entry name" value="REVERSE TRANSCRIPTASE DOMAIN-CONTAINING PROTEIN-RELATED"/>
    <property type="match status" value="1"/>
</dbReference>
<feature type="domain" description="Reverse transcriptase" evidence="1">
    <location>
        <begin position="3"/>
        <end position="129"/>
    </location>
</feature>
<dbReference type="Pfam" id="PF00078">
    <property type="entry name" value="RVT_1"/>
    <property type="match status" value="1"/>
</dbReference>
<reference evidence="3" key="3">
    <citation type="submission" date="2020-12" db="UniProtKB">
        <authorList>
            <consortium name="EnsemblPlants"/>
        </authorList>
    </citation>
    <scope>IDENTIFICATION</scope>
</reference>
<proteinExistence type="predicted"/>
<evidence type="ECO:0000313" key="4">
    <source>
        <dbReference type="Proteomes" id="UP000006727"/>
    </source>
</evidence>
<sequence>MRMQSVLMEVISFHQSAFLPMQFILDNIFFIHETMDWAKHSKQSLIFLKLDFLKAYDMVDWSFLFQVMLKFGFLVEYIDMTKMLFYDAEACDKVNGSQAPSFKIVRRVRQGCPLAPYLFLIVAEVLNCMVQT</sequence>
<gene>
    <name evidence="2" type="ORF">PHYPA_019220</name>
</gene>
<dbReference type="InterPro" id="IPR000477">
    <property type="entry name" value="RT_dom"/>
</dbReference>
<evidence type="ECO:0000313" key="3">
    <source>
        <dbReference type="EnsemblPlants" id="PAC:32928129.CDS.1"/>
    </source>
</evidence>
<accession>A0A2K1JBM3</accession>
<dbReference type="AlphaFoldDB" id="A0A2K1JBM3"/>
<dbReference type="PANTHER" id="PTHR31635">
    <property type="entry name" value="REVERSE TRANSCRIPTASE DOMAIN-CONTAINING PROTEIN-RELATED"/>
    <property type="match status" value="1"/>
</dbReference>
<keyword evidence="4" id="KW-1185">Reference proteome</keyword>
<dbReference type="STRING" id="3218.A0A2K1JBM3"/>
<dbReference type="Gramene" id="Pp3c15_2730V3.1">
    <property type="protein sequence ID" value="PAC:32928129.CDS.1"/>
    <property type="gene ID" value="Pp3c15_2730"/>
</dbReference>
<organism evidence="2">
    <name type="scientific">Physcomitrium patens</name>
    <name type="common">Spreading-leaved earth moss</name>
    <name type="synonym">Physcomitrella patens</name>
    <dbReference type="NCBI Taxonomy" id="3218"/>
    <lineage>
        <taxon>Eukaryota</taxon>
        <taxon>Viridiplantae</taxon>
        <taxon>Streptophyta</taxon>
        <taxon>Embryophyta</taxon>
        <taxon>Bryophyta</taxon>
        <taxon>Bryophytina</taxon>
        <taxon>Bryopsida</taxon>
        <taxon>Funariidae</taxon>
        <taxon>Funariales</taxon>
        <taxon>Funariaceae</taxon>
        <taxon>Physcomitrium</taxon>
    </lineage>
</organism>
<dbReference type="EMBL" id="ABEU02000015">
    <property type="protein sequence ID" value="PNR38942.1"/>
    <property type="molecule type" value="Genomic_DNA"/>
</dbReference>
<dbReference type="InParanoid" id="A0A2K1JBM3"/>
<evidence type="ECO:0000259" key="1">
    <source>
        <dbReference type="Pfam" id="PF00078"/>
    </source>
</evidence>
<reference evidence="2 4" key="1">
    <citation type="journal article" date="2008" name="Science">
        <title>The Physcomitrella genome reveals evolutionary insights into the conquest of land by plants.</title>
        <authorList>
            <person name="Rensing S."/>
            <person name="Lang D."/>
            <person name="Zimmer A."/>
            <person name="Terry A."/>
            <person name="Salamov A."/>
            <person name="Shapiro H."/>
            <person name="Nishiyama T."/>
            <person name="Perroud P.-F."/>
            <person name="Lindquist E."/>
            <person name="Kamisugi Y."/>
            <person name="Tanahashi T."/>
            <person name="Sakakibara K."/>
            <person name="Fujita T."/>
            <person name="Oishi K."/>
            <person name="Shin-I T."/>
            <person name="Kuroki Y."/>
            <person name="Toyoda A."/>
            <person name="Suzuki Y."/>
            <person name="Hashimoto A."/>
            <person name="Yamaguchi K."/>
            <person name="Sugano A."/>
            <person name="Kohara Y."/>
            <person name="Fujiyama A."/>
            <person name="Anterola A."/>
            <person name="Aoki S."/>
            <person name="Ashton N."/>
            <person name="Barbazuk W.B."/>
            <person name="Barker E."/>
            <person name="Bennetzen J."/>
            <person name="Bezanilla M."/>
            <person name="Blankenship R."/>
            <person name="Cho S.H."/>
            <person name="Dutcher S."/>
            <person name="Estelle M."/>
            <person name="Fawcett J.A."/>
            <person name="Gundlach H."/>
            <person name="Hanada K."/>
            <person name="Heyl A."/>
            <person name="Hicks K.A."/>
            <person name="Hugh J."/>
            <person name="Lohr M."/>
            <person name="Mayer K."/>
            <person name="Melkozernov A."/>
            <person name="Murata T."/>
            <person name="Nelson D."/>
            <person name="Pils B."/>
            <person name="Prigge M."/>
            <person name="Reiss B."/>
            <person name="Renner T."/>
            <person name="Rombauts S."/>
            <person name="Rushton P."/>
            <person name="Sanderfoot A."/>
            <person name="Schween G."/>
            <person name="Shiu S.-H."/>
            <person name="Stueber K."/>
            <person name="Theodoulou F.L."/>
            <person name="Tu H."/>
            <person name="Van de Peer Y."/>
            <person name="Verrier P.J."/>
            <person name="Waters E."/>
            <person name="Wood A."/>
            <person name="Yang L."/>
            <person name="Cove D."/>
            <person name="Cuming A."/>
            <person name="Hasebe M."/>
            <person name="Lucas S."/>
            <person name="Mishler D.B."/>
            <person name="Reski R."/>
            <person name="Grigoriev I."/>
            <person name="Quatrano R.S."/>
            <person name="Boore J.L."/>
        </authorList>
    </citation>
    <scope>NUCLEOTIDE SEQUENCE [LARGE SCALE GENOMIC DNA]</scope>
    <source>
        <strain evidence="3 4">cv. Gransden 2004</strain>
    </source>
</reference>
<name>A0A2K1JBM3_PHYPA</name>
<evidence type="ECO:0000313" key="2">
    <source>
        <dbReference type="EMBL" id="PNR38942.1"/>
    </source>
</evidence>